<sequence length="235" mass="27351">MSDTDVDTDTNVDVDVDTDHYTYMEKDGWVEVYAPPLFADDLRSYFYILPQRDANHGDFMHVTMLEMSEVNEIPLTHGTYDVTAIVGYDHEKRLVYYVATENHREYARRRHLWSVGTPEADSPRKPVCLTCKLENGCEYYDAYFNDNGKYYALFCRGPGLPRWTLHSTEQPEPVRTLYSFDELNVSVSRTALPKKIYFQVPVDDNYKVNVQMLLPVEYKDDEVLLYPLLINAGNK</sequence>
<keyword evidence="1" id="KW-0031">Aminopeptidase</keyword>
<dbReference type="Gene3D" id="2.140.10.30">
    <property type="entry name" value="Dipeptidylpeptidase IV, N-terminal domain"/>
    <property type="match status" value="1"/>
</dbReference>
<keyword evidence="2" id="KW-0720">Serine protease</keyword>
<organism evidence="5 6">
    <name type="scientific">Priapulus caudatus</name>
    <name type="common">Priapulid worm</name>
    <dbReference type="NCBI Taxonomy" id="37621"/>
    <lineage>
        <taxon>Eukaryota</taxon>
        <taxon>Metazoa</taxon>
        <taxon>Ecdysozoa</taxon>
        <taxon>Scalidophora</taxon>
        <taxon>Priapulida</taxon>
        <taxon>Priapulimorpha</taxon>
        <taxon>Priapulimorphida</taxon>
        <taxon>Priapulidae</taxon>
        <taxon>Priapulus</taxon>
    </lineage>
</organism>
<proteinExistence type="predicted"/>
<protein>
    <submittedName>
        <fullName evidence="6">Dipeptidyl aminopeptidase-like protein 6</fullName>
    </submittedName>
</protein>
<evidence type="ECO:0000259" key="4">
    <source>
        <dbReference type="Pfam" id="PF00930"/>
    </source>
</evidence>
<reference evidence="6" key="1">
    <citation type="submission" date="2025-08" db="UniProtKB">
        <authorList>
            <consortium name="RefSeq"/>
        </authorList>
    </citation>
    <scope>IDENTIFICATION</scope>
</reference>
<evidence type="ECO:0000256" key="2">
    <source>
        <dbReference type="ARBA" id="ARBA00022825"/>
    </source>
</evidence>
<accession>A0ABM1F226</accession>
<feature type="non-terminal residue" evidence="6">
    <location>
        <position position="235"/>
    </location>
</feature>
<feature type="domain" description="Dipeptidylpeptidase IV N-terminal" evidence="4">
    <location>
        <begin position="23"/>
        <end position="161"/>
    </location>
</feature>
<dbReference type="Proteomes" id="UP000695022">
    <property type="component" value="Unplaced"/>
</dbReference>
<keyword evidence="1" id="KW-0645">Protease</keyword>
<name>A0ABM1F226_PRICU</name>
<keyword evidence="5" id="KW-1185">Reference proteome</keyword>
<evidence type="ECO:0000313" key="5">
    <source>
        <dbReference type="Proteomes" id="UP000695022"/>
    </source>
</evidence>
<keyword evidence="3" id="KW-0325">Glycoprotein</keyword>
<evidence type="ECO:0000256" key="1">
    <source>
        <dbReference type="ARBA" id="ARBA00022438"/>
    </source>
</evidence>
<evidence type="ECO:0000313" key="6">
    <source>
        <dbReference type="RefSeq" id="XP_014678497.1"/>
    </source>
</evidence>
<dbReference type="Pfam" id="PF00930">
    <property type="entry name" value="DPPIV_N"/>
    <property type="match status" value="1"/>
</dbReference>
<dbReference type="PANTHER" id="PTHR11731">
    <property type="entry name" value="PROTEASE FAMILY S9B,C DIPEPTIDYL-PEPTIDASE IV-RELATED"/>
    <property type="match status" value="1"/>
</dbReference>
<gene>
    <name evidence="6" type="primary">LOC106818289</name>
</gene>
<dbReference type="InterPro" id="IPR050278">
    <property type="entry name" value="Serine_Prot_S9B/DPPIV"/>
</dbReference>
<dbReference type="InterPro" id="IPR002469">
    <property type="entry name" value="Peptidase_S9B_N"/>
</dbReference>
<evidence type="ECO:0000256" key="3">
    <source>
        <dbReference type="ARBA" id="ARBA00023180"/>
    </source>
</evidence>
<dbReference type="GeneID" id="106818289"/>
<dbReference type="SUPFAM" id="SSF82171">
    <property type="entry name" value="DPP6 N-terminal domain-like"/>
    <property type="match status" value="1"/>
</dbReference>
<dbReference type="RefSeq" id="XP_014678497.1">
    <property type="nucleotide sequence ID" value="XM_014823011.1"/>
</dbReference>
<dbReference type="PANTHER" id="PTHR11731:SF200">
    <property type="entry name" value="DIPEPTIDYL PEPTIDASE 10, ISOFORM B"/>
    <property type="match status" value="1"/>
</dbReference>
<keyword evidence="1" id="KW-0378">Hydrolase</keyword>